<dbReference type="NCBIfam" id="TIGR04183">
    <property type="entry name" value="Por_Secre_tail"/>
    <property type="match status" value="1"/>
</dbReference>
<dbReference type="Pfam" id="PF00331">
    <property type="entry name" value="Glyco_hydro_10"/>
    <property type="match status" value="1"/>
</dbReference>
<feature type="active site" description="Nucleophile" evidence="5">
    <location>
        <position position="228"/>
    </location>
</feature>
<dbReference type="Proteomes" id="UP001165296">
    <property type="component" value="Unassembled WGS sequence"/>
</dbReference>
<dbReference type="PANTHER" id="PTHR31490:SF1">
    <property type="entry name" value="ENDO-1,4-BETA-XYLANASE 1"/>
    <property type="match status" value="1"/>
</dbReference>
<dbReference type="EMBL" id="JAJADR010000003">
    <property type="protein sequence ID" value="MCB2408900.1"/>
    <property type="molecule type" value="Genomic_DNA"/>
</dbReference>
<dbReference type="InterPro" id="IPR026444">
    <property type="entry name" value="Secre_tail"/>
</dbReference>
<evidence type="ECO:0000313" key="7">
    <source>
        <dbReference type="EMBL" id="MCB2408900.1"/>
    </source>
</evidence>
<organism evidence="7 8">
    <name type="scientific">Hymenobacter lucidus</name>
    <dbReference type="NCBI Taxonomy" id="2880930"/>
    <lineage>
        <taxon>Bacteria</taxon>
        <taxon>Pseudomonadati</taxon>
        <taxon>Bacteroidota</taxon>
        <taxon>Cytophagia</taxon>
        <taxon>Cytophagales</taxon>
        <taxon>Hymenobacteraceae</taxon>
        <taxon>Hymenobacter</taxon>
    </lineage>
</organism>
<dbReference type="InterPro" id="IPR017853">
    <property type="entry name" value="GH"/>
</dbReference>
<evidence type="ECO:0000313" key="8">
    <source>
        <dbReference type="Proteomes" id="UP001165296"/>
    </source>
</evidence>
<name>A0ABS8ARP9_9BACT</name>
<protein>
    <submittedName>
        <fullName evidence="7">Endo-1,4-beta-xylanase</fullName>
    </submittedName>
</protein>
<evidence type="ECO:0000256" key="2">
    <source>
        <dbReference type="ARBA" id="ARBA00023277"/>
    </source>
</evidence>
<gene>
    <name evidence="7" type="ORF">LGH74_13000</name>
</gene>
<dbReference type="InterPro" id="IPR031158">
    <property type="entry name" value="GH10_AS"/>
</dbReference>
<dbReference type="InterPro" id="IPR001000">
    <property type="entry name" value="GH10_dom"/>
</dbReference>
<keyword evidence="2" id="KW-0119">Carbohydrate metabolism</keyword>
<keyword evidence="3" id="KW-0326">Glycosidase</keyword>
<dbReference type="Pfam" id="PF18962">
    <property type="entry name" value="Por_Secre_tail"/>
    <property type="match status" value="1"/>
</dbReference>
<dbReference type="SUPFAM" id="SSF51445">
    <property type="entry name" value="(Trans)glycosidases"/>
    <property type="match status" value="1"/>
</dbReference>
<dbReference type="PROSITE" id="PS00591">
    <property type="entry name" value="GH10_1"/>
    <property type="match status" value="1"/>
</dbReference>
<keyword evidence="8" id="KW-1185">Reference proteome</keyword>
<evidence type="ECO:0000256" key="3">
    <source>
        <dbReference type="ARBA" id="ARBA00023295"/>
    </source>
</evidence>
<comment type="caution">
    <text evidence="7">The sequence shown here is derived from an EMBL/GenBank/DDBJ whole genome shotgun (WGS) entry which is preliminary data.</text>
</comment>
<dbReference type="Gene3D" id="3.20.20.80">
    <property type="entry name" value="Glycosidases"/>
    <property type="match status" value="1"/>
</dbReference>
<evidence type="ECO:0000256" key="1">
    <source>
        <dbReference type="ARBA" id="ARBA00022801"/>
    </source>
</evidence>
<dbReference type="InterPro" id="IPR044846">
    <property type="entry name" value="GH10"/>
</dbReference>
<evidence type="ECO:0000256" key="4">
    <source>
        <dbReference type="ARBA" id="ARBA00023326"/>
    </source>
</evidence>
<keyword evidence="4" id="KW-0624">Polysaccharide degradation</keyword>
<dbReference type="PROSITE" id="PS51760">
    <property type="entry name" value="GH10_2"/>
    <property type="match status" value="1"/>
</dbReference>
<keyword evidence="1" id="KW-0378">Hydrolase</keyword>
<dbReference type="SMART" id="SM00633">
    <property type="entry name" value="Glyco_10"/>
    <property type="match status" value="1"/>
</dbReference>
<reference evidence="7" key="1">
    <citation type="submission" date="2021-10" db="EMBL/GenBank/DDBJ databases">
        <authorList>
            <person name="Dean J.D."/>
            <person name="Kim M.K."/>
            <person name="Newey C.N."/>
            <person name="Stoker T.S."/>
            <person name="Thompson D.W."/>
            <person name="Grose J.H."/>
        </authorList>
    </citation>
    <scope>NUCLEOTIDE SEQUENCE</scope>
    <source>
        <strain evidence="7">BT178</strain>
    </source>
</reference>
<sequence length="389" mass="43083">MATGKPKFLGGVYSTPQLPNFTAYWNQVVPENAGKWGSVEATRDVMNWTELDAAYNLARTNGYPFRMHVLTWGSQQPTWIETLPAAEQLAEIRQWYAAVAQRYPTIDFLEVVNEPTHQPPNTTGGGGNYINALGGSGTTGWDWVITSFQLARQYFPTTKLMLNDYSVENTAASAQRYLDIVNLLKARNLIDAVGIQGHAFSTRGLPVANLTTNLNTLASAGLPLYITELDIDGVNAQSQLDDQVQLTEYQRVFPAFWEHPAVKGVTLWGYRPGHWRTAQGAQLVNEDNTERTAMVWLKNYVKTTVLGTAKADNAAVSLCPNPVTSGYFTLKGTDNLTTIRVVDIRGQLLREIALRNQASVDVKLDLRPGMYVLQLLDGKTISSKKLVVE</sequence>
<accession>A0ABS8ARP9</accession>
<evidence type="ECO:0000256" key="5">
    <source>
        <dbReference type="PROSITE-ProRule" id="PRU10061"/>
    </source>
</evidence>
<evidence type="ECO:0000259" key="6">
    <source>
        <dbReference type="PROSITE" id="PS51760"/>
    </source>
</evidence>
<dbReference type="PANTHER" id="PTHR31490">
    <property type="entry name" value="GLYCOSYL HYDROLASE"/>
    <property type="match status" value="1"/>
</dbReference>
<feature type="domain" description="GH10" evidence="6">
    <location>
        <begin position="12"/>
        <end position="300"/>
    </location>
</feature>
<proteinExistence type="predicted"/>